<sequence>MSFTVVDGWERPPARVRHRDVAAVDVDGADRVYLFTRYDGQVLVFEPDGTFVRAWGAGLFTTPHGLTVGPDGRVWCVDAGDHSVRAFTPEGDPLLTLGVPGEPSDTGYDGGAPVRVHSVERVRHPGPPFNRCTNLAVGPGGDLYVADGYGNCRVHRFAPDGRLLRSWGEVGTGPGQFHLPHGIAVTPEGLVLVADRENDRIQVFDGDGGHLDSWTGVRRPCDLAVAAGGTVYVAELWRPAGTRSFVEGPAEQDRPGRVSVLDGGGAVLDRWTDAGFIAPHGIAVDSRGAVYVAEVTYSFGIRPGLVPADRAGQQLRKFVPTEAAAEGVQA</sequence>
<organism evidence="5 6">
    <name type="scientific">Phytohabitans suffuscus</name>
    <dbReference type="NCBI Taxonomy" id="624315"/>
    <lineage>
        <taxon>Bacteria</taxon>
        <taxon>Bacillati</taxon>
        <taxon>Actinomycetota</taxon>
        <taxon>Actinomycetes</taxon>
        <taxon>Micromonosporales</taxon>
        <taxon>Micromonosporaceae</taxon>
    </lineage>
</organism>
<name>A0A6F8YXT4_9ACTN</name>
<reference evidence="5 6" key="2">
    <citation type="submission" date="2020-03" db="EMBL/GenBank/DDBJ databases">
        <authorList>
            <person name="Ichikawa N."/>
            <person name="Kimura A."/>
            <person name="Kitahashi Y."/>
            <person name="Uohara A."/>
        </authorList>
    </citation>
    <scope>NUCLEOTIDE SEQUENCE [LARGE SCALE GENOMIC DNA]</scope>
    <source>
        <strain evidence="5 6">NBRC 105367</strain>
    </source>
</reference>
<dbReference type="KEGG" id="psuu:Psuf_082980"/>
<keyword evidence="1" id="KW-0732">Signal</keyword>
<dbReference type="PROSITE" id="PS51125">
    <property type="entry name" value="NHL"/>
    <property type="match status" value="2"/>
</dbReference>
<keyword evidence="6" id="KW-1185">Reference proteome</keyword>
<dbReference type="CDD" id="cd14958">
    <property type="entry name" value="NHL_PAL_like"/>
    <property type="match status" value="1"/>
</dbReference>
<reference evidence="5 6" key="1">
    <citation type="submission" date="2020-03" db="EMBL/GenBank/DDBJ databases">
        <title>Whole genome shotgun sequence of Phytohabitans suffuscus NBRC 105367.</title>
        <authorList>
            <person name="Komaki H."/>
            <person name="Tamura T."/>
        </authorList>
    </citation>
    <scope>NUCLEOTIDE SEQUENCE [LARGE SCALE GENOMIC DNA]</scope>
    <source>
        <strain evidence="5 6">NBRC 105367</strain>
    </source>
</reference>
<accession>A0A6F8YXT4</accession>
<dbReference type="EMBL" id="AP022871">
    <property type="protein sequence ID" value="BCB90985.1"/>
    <property type="molecule type" value="Genomic_DNA"/>
</dbReference>
<gene>
    <name evidence="5" type="ORF">Psuf_082980</name>
</gene>
<feature type="repeat" description="NHL" evidence="4">
    <location>
        <begin position="49"/>
        <end position="90"/>
    </location>
</feature>
<keyword evidence="3" id="KW-0325">Glycoprotein</keyword>
<dbReference type="PANTHER" id="PTHR10680:SF38">
    <property type="entry name" value="BLL1368 PROTEIN"/>
    <property type="match status" value="1"/>
</dbReference>
<dbReference type="RefSeq" id="WP_173163588.1">
    <property type="nucleotide sequence ID" value="NZ_AP022871.1"/>
</dbReference>
<evidence type="ECO:0000256" key="3">
    <source>
        <dbReference type="ARBA" id="ARBA00023180"/>
    </source>
</evidence>
<dbReference type="Proteomes" id="UP000503011">
    <property type="component" value="Chromosome"/>
</dbReference>
<dbReference type="InterPro" id="IPR011042">
    <property type="entry name" value="6-blade_b-propeller_TolB-like"/>
</dbReference>
<protein>
    <recommendedName>
        <fullName evidence="7">Peptidylamidoglycolate lyase</fullName>
    </recommendedName>
</protein>
<dbReference type="InterPro" id="IPR001258">
    <property type="entry name" value="NHL_repeat"/>
</dbReference>
<evidence type="ECO:0000256" key="4">
    <source>
        <dbReference type="PROSITE-ProRule" id="PRU00504"/>
    </source>
</evidence>
<dbReference type="SUPFAM" id="SSF63829">
    <property type="entry name" value="Calcium-dependent phosphotriesterase"/>
    <property type="match status" value="1"/>
</dbReference>
<dbReference type="AlphaFoldDB" id="A0A6F8YXT4"/>
<dbReference type="Gene3D" id="2.120.10.30">
    <property type="entry name" value="TolB, C-terminal domain"/>
    <property type="match status" value="1"/>
</dbReference>
<evidence type="ECO:0000313" key="6">
    <source>
        <dbReference type="Proteomes" id="UP000503011"/>
    </source>
</evidence>
<feature type="repeat" description="NHL" evidence="4">
    <location>
        <begin position="168"/>
        <end position="207"/>
    </location>
</feature>
<evidence type="ECO:0008006" key="7">
    <source>
        <dbReference type="Google" id="ProtNLM"/>
    </source>
</evidence>
<evidence type="ECO:0000256" key="2">
    <source>
        <dbReference type="ARBA" id="ARBA00022737"/>
    </source>
</evidence>
<dbReference type="PANTHER" id="PTHR10680">
    <property type="entry name" value="PEPTIDYL-GLYCINE ALPHA-AMIDATING MONOOXYGENASE"/>
    <property type="match status" value="1"/>
</dbReference>
<proteinExistence type="predicted"/>
<keyword evidence="2" id="KW-0677">Repeat</keyword>
<evidence type="ECO:0000313" key="5">
    <source>
        <dbReference type="EMBL" id="BCB90985.1"/>
    </source>
</evidence>
<dbReference type="Pfam" id="PF01436">
    <property type="entry name" value="NHL"/>
    <property type="match status" value="3"/>
</dbReference>
<evidence type="ECO:0000256" key="1">
    <source>
        <dbReference type="ARBA" id="ARBA00022729"/>
    </source>
</evidence>